<feature type="compositionally biased region" description="Polar residues" evidence="9">
    <location>
        <begin position="1"/>
        <end position="12"/>
    </location>
</feature>
<dbReference type="Gene3D" id="1.10.3810.10">
    <property type="entry name" value="Biosynthetic peptidoglycan transglycosylase-like"/>
    <property type="match status" value="1"/>
</dbReference>
<feature type="region of interest" description="Disordered" evidence="9">
    <location>
        <begin position="700"/>
        <end position="784"/>
    </location>
</feature>
<dbReference type="GO" id="GO:0009252">
    <property type="term" value="P:peptidoglycan biosynthetic process"/>
    <property type="evidence" value="ECO:0007669"/>
    <property type="project" value="TreeGrafter"/>
</dbReference>
<evidence type="ECO:0000256" key="4">
    <source>
        <dbReference type="ARBA" id="ARBA00022679"/>
    </source>
</evidence>
<feature type="transmembrane region" description="Helical" evidence="10">
    <location>
        <begin position="30"/>
        <end position="53"/>
    </location>
</feature>
<gene>
    <name evidence="13" type="ORF">H9702_01420</name>
</gene>
<evidence type="ECO:0000256" key="7">
    <source>
        <dbReference type="ARBA" id="ARBA00034000"/>
    </source>
</evidence>
<protein>
    <submittedName>
        <fullName evidence="13">Transglycosylase domain-containing protein</fullName>
    </submittedName>
</protein>
<dbReference type="InterPro" id="IPR001460">
    <property type="entry name" value="PCN-bd_Tpept"/>
</dbReference>
<keyword evidence="6" id="KW-0511">Multifunctional enzyme</keyword>
<keyword evidence="10" id="KW-1133">Transmembrane helix</keyword>
<feature type="region of interest" description="Disordered" evidence="9">
    <location>
        <begin position="797"/>
        <end position="821"/>
    </location>
</feature>
<evidence type="ECO:0000256" key="9">
    <source>
        <dbReference type="SAM" id="MobiDB-lite"/>
    </source>
</evidence>
<evidence type="ECO:0000256" key="8">
    <source>
        <dbReference type="ARBA" id="ARBA00049902"/>
    </source>
</evidence>
<evidence type="ECO:0000313" key="13">
    <source>
        <dbReference type="EMBL" id="HJC35774.1"/>
    </source>
</evidence>
<dbReference type="Gene3D" id="3.40.710.10">
    <property type="entry name" value="DD-peptidase/beta-lactamase superfamily"/>
    <property type="match status" value="1"/>
</dbReference>
<evidence type="ECO:0000256" key="5">
    <source>
        <dbReference type="ARBA" id="ARBA00022801"/>
    </source>
</evidence>
<feature type="compositionally biased region" description="Acidic residues" evidence="9">
    <location>
        <begin position="806"/>
        <end position="821"/>
    </location>
</feature>
<dbReference type="InterPro" id="IPR050396">
    <property type="entry name" value="Glycosyltr_51/Transpeptidase"/>
</dbReference>
<dbReference type="SUPFAM" id="SSF53955">
    <property type="entry name" value="Lysozyme-like"/>
    <property type="match status" value="1"/>
</dbReference>
<keyword evidence="10" id="KW-0472">Membrane</keyword>
<organism evidence="13 14">
    <name type="scientific">Candidatus Merdibacter merdavium</name>
    <dbReference type="NCBI Taxonomy" id="2838692"/>
    <lineage>
        <taxon>Bacteria</taxon>
        <taxon>Bacillati</taxon>
        <taxon>Bacillota</taxon>
        <taxon>Erysipelotrichia</taxon>
        <taxon>Erysipelotrichales</taxon>
        <taxon>Erysipelotrichaceae</taxon>
        <taxon>Merdibacter</taxon>
    </lineage>
</organism>
<feature type="domain" description="Glycosyl transferase family 51" evidence="12">
    <location>
        <begin position="77"/>
        <end position="274"/>
    </location>
</feature>
<keyword evidence="2" id="KW-0645">Protease</keyword>
<dbReference type="Pfam" id="PF00912">
    <property type="entry name" value="Transgly"/>
    <property type="match status" value="1"/>
</dbReference>
<evidence type="ECO:0000313" key="14">
    <source>
        <dbReference type="Proteomes" id="UP000823896"/>
    </source>
</evidence>
<keyword evidence="4" id="KW-0808">Transferase</keyword>
<dbReference type="SUPFAM" id="SSF56601">
    <property type="entry name" value="beta-lactamase/transpeptidase-like"/>
    <property type="match status" value="1"/>
</dbReference>
<evidence type="ECO:0000259" key="11">
    <source>
        <dbReference type="Pfam" id="PF00905"/>
    </source>
</evidence>
<name>A0A9D2SVD4_9FIRM</name>
<evidence type="ECO:0000256" key="6">
    <source>
        <dbReference type="ARBA" id="ARBA00023268"/>
    </source>
</evidence>
<keyword evidence="1" id="KW-0121">Carboxypeptidase</keyword>
<feature type="region of interest" description="Disordered" evidence="9">
    <location>
        <begin position="1"/>
        <end position="22"/>
    </location>
</feature>
<proteinExistence type="predicted"/>
<dbReference type="GO" id="GO:0008658">
    <property type="term" value="F:penicillin binding"/>
    <property type="evidence" value="ECO:0007669"/>
    <property type="project" value="InterPro"/>
</dbReference>
<evidence type="ECO:0000256" key="2">
    <source>
        <dbReference type="ARBA" id="ARBA00022670"/>
    </source>
</evidence>
<evidence type="ECO:0000256" key="3">
    <source>
        <dbReference type="ARBA" id="ARBA00022676"/>
    </source>
</evidence>
<dbReference type="AlphaFoldDB" id="A0A9D2SVD4"/>
<keyword evidence="5" id="KW-0378">Hydrolase</keyword>
<comment type="catalytic activity">
    <reaction evidence="8">
        <text>[GlcNAc-(1-&gt;4)-Mur2Ac(oyl-L-Ala-gamma-D-Glu-L-Lys-D-Ala-D-Ala)](n)-di-trans,octa-cis-undecaprenyl diphosphate + beta-D-GlcNAc-(1-&gt;4)-Mur2Ac(oyl-L-Ala-gamma-D-Glu-L-Lys-D-Ala-D-Ala)-di-trans,octa-cis-undecaprenyl diphosphate = [GlcNAc-(1-&gt;4)-Mur2Ac(oyl-L-Ala-gamma-D-Glu-L-Lys-D-Ala-D-Ala)](n+1)-di-trans,octa-cis-undecaprenyl diphosphate + di-trans,octa-cis-undecaprenyl diphosphate + H(+)</text>
        <dbReference type="Rhea" id="RHEA:23708"/>
        <dbReference type="Rhea" id="RHEA-COMP:9602"/>
        <dbReference type="Rhea" id="RHEA-COMP:9603"/>
        <dbReference type="ChEBI" id="CHEBI:15378"/>
        <dbReference type="ChEBI" id="CHEBI:58405"/>
        <dbReference type="ChEBI" id="CHEBI:60033"/>
        <dbReference type="ChEBI" id="CHEBI:78435"/>
        <dbReference type="EC" id="2.4.99.28"/>
    </reaction>
</comment>
<dbReference type="Pfam" id="PF00905">
    <property type="entry name" value="Transpeptidase"/>
    <property type="match status" value="1"/>
</dbReference>
<reference evidence="13" key="2">
    <citation type="submission" date="2021-04" db="EMBL/GenBank/DDBJ databases">
        <authorList>
            <person name="Gilroy R."/>
        </authorList>
    </citation>
    <scope>NUCLEOTIDE SEQUENCE</scope>
    <source>
        <strain evidence="13">CHK187-11901</strain>
    </source>
</reference>
<dbReference type="EMBL" id="DWWM01000006">
    <property type="protein sequence ID" value="HJC35774.1"/>
    <property type="molecule type" value="Genomic_DNA"/>
</dbReference>
<reference evidence="13" key="1">
    <citation type="journal article" date="2021" name="PeerJ">
        <title>Extensive microbial diversity within the chicken gut microbiome revealed by metagenomics and culture.</title>
        <authorList>
            <person name="Gilroy R."/>
            <person name="Ravi A."/>
            <person name="Getino M."/>
            <person name="Pursley I."/>
            <person name="Horton D.L."/>
            <person name="Alikhan N.F."/>
            <person name="Baker D."/>
            <person name="Gharbi K."/>
            <person name="Hall N."/>
            <person name="Watson M."/>
            <person name="Adriaenssens E.M."/>
            <person name="Foster-Nyarko E."/>
            <person name="Jarju S."/>
            <person name="Secka A."/>
            <person name="Antonio M."/>
            <person name="Oren A."/>
            <person name="Chaudhuri R.R."/>
            <person name="La Ragione R."/>
            <person name="Hildebrand F."/>
            <person name="Pallen M.J."/>
        </authorList>
    </citation>
    <scope>NUCLEOTIDE SEQUENCE</scope>
    <source>
        <strain evidence="13">CHK187-11901</strain>
    </source>
</reference>
<dbReference type="InterPro" id="IPR036950">
    <property type="entry name" value="PBP_transglycosylase"/>
</dbReference>
<feature type="domain" description="Penicillin-binding protein transpeptidase" evidence="11">
    <location>
        <begin position="366"/>
        <end position="626"/>
    </location>
</feature>
<dbReference type="GO" id="GO:0006508">
    <property type="term" value="P:proteolysis"/>
    <property type="evidence" value="ECO:0007669"/>
    <property type="project" value="UniProtKB-KW"/>
</dbReference>
<dbReference type="GO" id="GO:0008955">
    <property type="term" value="F:peptidoglycan glycosyltransferase activity"/>
    <property type="evidence" value="ECO:0007669"/>
    <property type="project" value="UniProtKB-EC"/>
</dbReference>
<comment type="catalytic activity">
    <reaction evidence="7">
        <text>Preferential cleavage: (Ac)2-L-Lys-D-Ala-|-D-Ala. Also transpeptidation of peptidyl-alanyl moieties that are N-acyl substituents of D-alanine.</text>
        <dbReference type="EC" id="3.4.16.4"/>
    </reaction>
</comment>
<keyword evidence="10" id="KW-0812">Transmembrane</keyword>
<dbReference type="InterPro" id="IPR023346">
    <property type="entry name" value="Lysozyme-like_dom_sf"/>
</dbReference>
<dbReference type="GO" id="GO:0009002">
    <property type="term" value="F:serine-type D-Ala-D-Ala carboxypeptidase activity"/>
    <property type="evidence" value="ECO:0007669"/>
    <property type="project" value="UniProtKB-EC"/>
</dbReference>
<evidence type="ECO:0000256" key="1">
    <source>
        <dbReference type="ARBA" id="ARBA00022645"/>
    </source>
</evidence>
<sequence>MKNNNTNETEASPNKKEKKTRRHLDGWNKAAVLVLTIVLTGCVCVFSLLVNIISDAPDFNPQQLVAGTSTHVYDRDGNLIAELGSEHRDNIEYADLPQDLIDAFLSIEDSRFFQHNGFDLPRFISSALNNLSSGTLSQGGSTLTMQLVDNTWIRPMEEEEINSGGTISRFESIRHKIQEIYLSLLTEQSIDKKAIIVNYLNLIWFGSDGGTRGVQNAAQYYFGKDVNDLNLSECAFLAGVINAPLTYNPYNLNGDSTNHYEAATNRRNETLRMMYQHGYISEEERDLAMSTNLSYQLQRGESYSGDPYQSYVEQVVNEVRELTGQDPYTVPMDIYTGMDSDAQQLAYNISNGEVYSFPNQYFNIGLTVIDNESGEIVAIGPGRQYVGDSTSRNAATELQQPGSTMKPILDYAPTFDLLGWSTTHTVDDRADDYFHIGRDLQNSDGLYMGEITLADALGLSRNTPAAATLQELIDSQGSSYWVQYLKNLGFSDSVADAFDIQYSIGGGNMRASTVEMASAYSMMANGGSHIEAHCVRRVVVRDTNEVFRSDPETNQVVSEGAAYMISNLLEKVVNGGYYTFNYILDGDGSYPVYGKSGTTDWGDSGLQYGIPETAMKDEWAIAYTSEYSVAVWTGYTDTGIENGYYITQDVLNQAIASHSARAMLDEISENPTDIARPDTVVEKASRDGGYILSEYYNTEESRTTGLESRTRATSGSSSSSDDEDLDARCAADPTSDPSCPGYEEAMEQQSDLETRCAADPTSDPSCPGYDEAIQQQQQQEQERAACDAQGGVYINGECILSSSGGNEDDSSDSDTEDTSWW</sequence>
<keyword evidence="3" id="KW-0328">Glycosyltransferase</keyword>
<dbReference type="InterPro" id="IPR012338">
    <property type="entry name" value="Beta-lactam/transpept-like"/>
</dbReference>
<accession>A0A9D2SVD4</accession>
<evidence type="ECO:0000256" key="10">
    <source>
        <dbReference type="SAM" id="Phobius"/>
    </source>
</evidence>
<dbReference type="GO" id="GO:0030288">
    <property type="term" value="C:outer membrane-bounded periplasmic space"/>
    <property type="evidence" value="ECO:0007669"/>
    <property type="project" value="TreeGrafter"/>
</dbReference>
<dbReference type="Proteomes" id="UP000823896">
    <property type="component" value="Unassembled WGS sequence"/>
</dbReference>
<comment type="caution">
    <text evidence="13">The sequence shown here is derived from an EMBL/GenBank/DDBJ whole genome shotgun (WGS) entry which is preliminary data.</text>
</comment>
<dbReference type="PANTHER" id="PTHR32282:SF29">
    <property type="entry name" value="PENICILLIN-BINDING PROTEIN 1A"/>
    <property type="match status" value="1"/>
</dbReference>
<evidence type="ECO:0000259" key="12">
    <source>
        <dbReference type="Pfam" id="PF00912"/>
    </source>
</evidence>
<dbReference type="PANTHER" id="PTHR32282">
    <property type="entry name" value="BINDING PROTEIN TRANSPEPTIDASE, PUTATIVE-RELATED"/>
    <property type="match status" value="1"/>
</dbReference>
<dbReference type="InterPro" id="IPR001264">
    <property type="entry name" value="Glyco_trans_51"/>
</dbReference>